<dbReference type="InterPro" id="IPR014756">
    <property type="entry name" value="Ig_E-set"/>
</dbReference>
<gene>
    <name evidence="3" type="ORF">ILEXP_LOCUS17030</name>
</gene>
<dbReference type="AlphaFoldDB" id="A0ABC8S3V8"/>
<evidence type="ECO:0000259" key="2">
    <source>
        <dbReference type="Pfam" id="PF02922"/>
    </source>
</evidence>
<evidence type="ECO:0000256" key="1">
    <source>
        <dbReference type="ARBA" id="ARBA00008061"/>
    </source>
</evidence>
<dbReference type="SUPFAM" id="SSF51445">
    <property type="entry name" value="(Trans)glycosidases"/>
    <property type="match status" value="1"/>
</dbReference>
<keyword evidence="4" id="KW-1185">Reference proteome</keyword>
<dbReference type="Pfam" id="PF02922">
    <property type="entry name" value="CBM_48"/>
    <property type="match status" value="1"/>
</dbReference>
<dbReference type="InterPro" id="IPR013783">
    <property type="entry name" value="Ig-like_fold"/>
</dbReference>
<dbReference type="InterPro" id="IPR017853">
    <property type="entry name" value="GH"/>
</dbReference>
<dbReference type="EMBL" id="CAUOFW020001825">
    <property type="protein sequence ID" value="CAK9149037.1"/>
    <property type="molecule type" value="Genomic_DNA"/>
</dbReference>
<dbReference type="GO" id="GO:0004553">
    <property type="term" value="F:hydrolase activity, hydrolyzing O-glycosyl compounds"/>
    <property type="evidence" value="ECO:0007669"/>
    <property type="project" value="UniProtKB-ARBA"/>
</dbReference>
<proteinExistence type="inferred from homology"/>
<feature type="domain" description="Glycoside hydrolase family 13 N-terminal" evidence="2">
    <location>
        <begin position="106"/>
        <end position="204"/>
    </location>
</feature>
<dbReference type="InterPro" id="IPR044505">
    <property type="entry name" value="GlgX_Isoamylase_N_E_set"/>
</dbReference>
<dbReference type="Gene3D" id="3.20.20.80">
    <property type="entry name" value="Glycosidases"/>
    <property type="match status" value="1"/>
</dbReference>
<sequence length="321" mass="36355">MNMLFSTFCDSSTIKPFPAFTTSTHWSPFNRSFLAAFRASAMGVKWSKTPSANNSGQRSFGEVRQGDHRKHNVYSCSTEERVLEEEAPQVLETSPSLKVFPGHAYPLGVSELESGINFAIFSQHATSVILCLLLPERGEHELFDGGMIELTLDPQANKTGDIWHICVEDLSRCNVLYGYRMEGPRGWHQGHRFDSSVILIDPYATLVEGRRTFGDINNKMSKYFGTYDFNSFPFDWGDNYKLPNIPEKDLVIYEMNVRAFTADESSGLDPSIRGSYLGVIEKIPHLLELGINAVELLPVFEFDELEFQRRPNPRDHLVISL</sequence>
<dbReference type="Gene3D" id="2.60.40.10">
    <property type="entry name" value="Immunoglobulins"/>
    <property type="match status" value="1"/>
</dbReference>
<comment type="caution">
    <text evidence="3">The sequence shown here is derived from an EMBL/GenBank/DDBJ whole genome shotgun (WGS) entry which is preliminary data.</text>
</comment>
<protein>
    <recommendedName>
        <fullName evidence="2">Glycoside hydrolase family 13 N-terminal domain-containing protein</fullName>
    </recommendedName>
</protein>
<comment type="similarity">
    <text evidence="1">Belongs to the glycosyl hydrolase 13 family.</text>
</comment>
<evidence type="ECO:0000313" key="3">
    <source>
        <dbReference type="EMBL" id="CAK9149037.1"/>
    </source>
</evidence>
<dbReference type="Proteomes" id="UP001642360">
    <property type="component" value="Unassembled WGS sequence"/>
</dbReference>
<dbReference type="SUPFAM" id="SSF81296">
    <property type="entry name" value="E set domains"/>
    <property type="match status" value="1"/>
</dbReference>
<accession>A0ABC8S3V8</accession>
<evidence type="ECO:0000313" key="4">
    <source>
        <dbReference type="Proteomes" id="UP001642360"/>
    </source>
</evidence>
<organism evidence="3 4">
    <name type="scientific">Ilex paraguariensis</name>
    <name type="common">yerba mate</name>
    <dbReference type="NCBI Taxonomy" id="185542"/>
    <lineage>
        <taxon>Eukaryota</taxon>
        <taxon>Viridiplantae</taxon>
        <taxon>Streptophyta</taxon>
        <taxon>Embryophyta</taxon>
        <taxon>Tracheophyta</taxon>
        <taxon>Spermatophyta</taxon>
        <taxon>Magnoliopsida</taxon>
        <taxon>eudicotyledons</taxon>
        <taxon>Gunneridae</taxon>
        <taxon>Pentapetalae</taxon>
        <taxon>asterids</taxon>
        <taxon>campanulids</taxon>
        <taxon>Aquifoliales</taxon>
        <taxon>Aquifoliaceae</taxon>
        <taxon>Ilex</taxon>
    </lineage>
</organism>
<name>A0ABC8S3V8_9AQUA</name>
<dbReference type="CDD" id="cd02856">
    <property type="entry name" value="E_set_GDE_Isoamylase_N"/>
    <property type="match status" value="1"/>
</dbReference>
<dbReference type="InterPro" id="IPR004193">
    <property type="entry name" value="Glyco_hydro_13_N"/>
</dbReference>
<reference evidence="3 4" key="1">
    <citation type="submission" date="2024-02" db="EMBL/GenBank/DDBJ databases">
        <authorList>
            <person name="Vignale AGUSTIN F."/>
            <person name="Sosa J E."/>
            <person name="Modenutti C."/>
        </authorList>
    </citation>
    <scope>NUCLEOTIDE SEQUENCE [LARGE SCALE GENOMIC DNA]</scope>
</reference>
<dbReference type="PANTHER" id="PTHR43002">
    <property type="entry name" value="GLYCOGEN DEBRANCHING ENZYME"/>
    <property type="match status" value="1"/>
</dbReference>